<dbReference type="GO" id="GO:0005520">
    <property type="term" value="F:insulin-like growth factor binding"/>
    <property type="evidence" value="ECO:0007669"/>
    <property type="project" value="InterPro"/>
</dbReference>
<evidence type="ECO:0000256" key="4">
    <source>
        <dbReference type="ARBA" id="ARBA00023157"/>
    </source>
</evidence>
<dbReference type="Pfam" id="PF13927">
    <property type="entry name" value="Ig_3"/>
    <property type="match status" value="1"/>
</dbReference>
<dbReference type="Gene3D" id="2.60.40.10">
    <property type="entry name" value="Immunoglobulins"/>
    <property type="match status" value="1"/>
</dbReference>
<reference evidence="10 11" key="1">
    <citation type="submission" date="2019-01" db="EMBL/GenBank/DDBJ databases">
        <title>A draft genome assembly of the solar-powered sea slug Elysia chlorotica.</title>
        <authorList>
            <person name="Cai H."/>
            <person name="Li Q."/>
            <person name="Fang X."/>
            <person name="Li J."/>
            <person name="Curtis N.E."/>
            <person name="Altenburger A."/>
            <person name="Shibata T."/>
            <person name="Feng M."/>
            <person name="Maeda T."/>
            <person name="Schwartz J.A."/>
            <person name="Shigenobu S."/>
            <person name="Lundholm N."/>
            <person name="Nishiyama T."/>
            <person name="Yang H."/>
            <person name="Hasebe M."/>
            <person name="Li S."/>
            <person name="Pierce S.K."/>
            <person name="Wang J."/>
        </authorList>
    </citation>
    <scope>NUCLEOTIDE SEQUENCE [LARGE SCALE GENOMIC DNA]</scope>
    <source>
        <strain evidence="10">EC2010</strain>
        <tissue evidence="10">Whole organism of an adult</tissue>
    </source>
</reference>
<dbReference type="Pfam" id="PF07648">
    <property type="entry name" value="Kazal_2"/>
    <property type="match status" value="1"/>
</dbReference>
<dbReference type="PROSITE" id="PS51465">
    <property type="entry name" value="KAZAL_2"/>
    <property type="match status" value="1"/>
</dbReference>
<feature type="domain" description="Ig-like" evidence="7">
    <location>
        <begin position="131"/>
        <end position="236"/>
    </location>
</feature>
<evidence type="ECO:0000256" key="2">
    <source>
        <dbReference type="ARBA" id="ARBA00022525"/>
    </source>
</evidence>
<feature type="domain" description="IGFBP N-terminal" evidence="8">
    <location>
        <begin position="14"/>
        <end position="92"/>
    </location>
</feature>
<dbReference type="EMBL" id="RQTK01000904">
    <property type="protein sequence ID" value="RUS73751.1"/>
    <property type="molecule type" value="Genomic_DNA"/>
</dbReference>
<evidence type="ECO:0000313" key="11">
    <source>
        <dbReference type="Proteomes" id="UP000271974"/>
    </source>
</evidence>
<dbReference type="AlphaFoldDB" id="A0A3S1AW12"/>
<dbReference type="STRING" id="188477.A0A3S1AW12"/>
<dbReference type="InterPro" id="IPR013783">
    <property type="entry name" value="Ig-like_fold"/>
</dbReference>
<dbReference type="SMART" id="SM00409">
    <property type="entry name" value="IG"/>
    <property type="match status" value="1"/>
</dbReference>
<dbReference type="Proteomes" id="UP000271974">
    <property type="component" value="Unassembled WGS sequence"/>
</dbReference>
<dbReference type="PANTHER" id="PTHR14186:SF19">
    <property type="entry name" value="INSULIN-LIKE GROWTH FACTOR-BINDING PROTEIN 7"/>
    <property type="match status" value="1"/>
</dbReference>
<dbReference type="SMART" id="SM00408">
    <property type="entry name" value="IGc2"/>
    <property type="match status" value="1"/>
</dbReference>
<evidence type="ECO:0000313" key="10">
    <source>
        <dbReference type="EMBL" id="RUS73751.1"/>
    </source>
</evidence>
<comment type="caution">
    <text evidence="10">The sequence shown here is derived from an EMBL/GenBank/DDBJ whole genome shotgun (WGS) entry which is preliminary data.</text>
</comment>
<dbReference type="InterPro" id="IPR000867">
    <property type="entry name" value="IGFBP-like"/>
</dbReference>
<dbReference type="InterPro" id="IPR036179">
    <property type="entry name" value="Ig-like_dom_sf"/>
</dbReference>
<name>A0A3S1AW12_ELYCH</name>
<keyword evidence="5" id="KW-0393">Immunoglobulin domain</keyword>
<dbReference type="SUPFAM" id="SSF57184">
    <property type="entry name" value="Growth factor receptor domain"/>
    <property type="match status" value="1"/>
</dbReference>
<dbReference type="InterPro" id="IPR007110">
    <property type="entry name" value="Ig-like_dom"/>
</dbReference>
<dbReference type="Pfam" id="PF00219">
    <property type="entry name" value="IGFBP"/>
    <property type="match status" value="1"/>
</dbReference>
<dbReference type="SUPFAM" id="SSF100895">
    <property type="entry name" value="Kazal-type serine protease inhibitors"/>
    <property type="match status" value="1"/>
</dbReference>
<feature type="signal peptide" evidence="6">
    <location>
        <begin position="1"/>
        <end position="20"/>
    </location>
</feature>
<dbReference type="PANTHER" id="PTHR14186">
    <property type="entry name" value="INSULIN-LIKE GROWTH FACTOR BINDING PROTEIN-RELATED"/>
    <property type="match status" value="1"/>
</dbReference>
<dbReference type="Gene3D" id="3.30.60.30">
    <property type="match status" value="1"/>
</dbReference>
<evidence type="ECO:0000259" key="9">
    <source>
        <dbReference type="PROSITE" id="PS51465"/>
    </source>
</evidence>
<feature type="chain" id="PRO_5018756121" evidence="6">
    <location>
        <begin position="21"/>
        <end position="239"/>
    </location>
</feature>
<dbReference type="InterPro" id="IPR009030">
    <property type="entry name" value="Growth_fac_rcpt_cys_sf"/>
</dbReference>
<proteinExistence type="predicted"/>
<keyword evidence="4" id="KW-1015">Disulfide bond</keyword>
<dbReference type="InterPro" id="IPR036058">
    <property type="entry name" value="Kazal_dom_sf"/>
</dbReference>
<dbReference type="PROSITE" id="PS51323">
    <property type="entry name" value="IGFBP_N_2"/>
    <property type="match status" value="1"/>
</dbReference>
<dbReference type="GO" id="GO:0009966">
    <property type="term" value="P:regulation of signal transduction"/>
    <property type="evidence" value="ECO:0007669"/>
    <property type="project" value="TreeGrafter"/>
</dbReference>
<protein>
    <submittedName>
        <fullName evidence="10">Uncharacterized protein</fullName>
    </submittedName>
</protein>
<dbReference type="OrthoDB" id="5985519at2759"/>
<sequence>MKSAMLVCLMAVAVAMVTAADKKCEEKCAKCPLVERASCLAGMMKDECNCCDVCSRFEGQMCDMKGAEFEHGQCGDGLECQQTAGGQICQCVWNEMVCGTNGEDYNNLCQLMASAVREGLQESLEVDHIGPCKNESRIVGPPKYIRNNTDENVVLTCEAIGNPVPTLKWEVTRSNGKTTEMPGDDDHIMIAIRGGPGNFKISGWMQIEGLKKRHEGDYTCIASNRHNTDRSTARIKVVN</sequence>
<organism evidence="10 11">
    <name type="scientific">Elysia chlorotica</name>
    <name type="common">Eastern emerald elysia</name>
    <name type="synonym">Sea slug</name>
    <dbReference type="NCBI Taxonomy" id="188477"/>
    <lineage>
        <taxon>Eukaryota</taxon>
        <taxon>Metazoa</taxon>
        <taxon>Spiralia</taxon>
        <taxon>Lophotrochozoa</taxon>
        <taxon>Mollusca</taxon>
        <taxon>Gastropoda</taxon>
        <taxon>Heterobranchia</taxon>
        <taxon>Euthyneura</taxon>
        <taxon>Panpulmonata</taxon>
        <taxon>Sacoglossa</taxon>
        <taxon>Placobranchoidea</taxon>
        <taxon>Plakobranchidae</taxon>
        <taxon>Elysia</taxon>
    </lineage>
</organism>
<dbReference type="InterPro" id="IPR011390">
    <property type="entry name" value="IGFBP_rP_mac25"/>
</dbReference>
<dbReference type="InterPro" id="IPR003599">
    <property type="entry name" value="Ig_sub"/>
</dbReference>
<comment type="subcellular location">
    <subcellularLocation>
        <location evidence="1">Secreted</location>
    </subcellularLocation>
</comment>
<keyword evidence="3 6" id="KW-0732">Signal</keyword>
<keyword evidence="11" id="KW-1185">Reference proteome</keyword>
<dbReference type="GO" id="GO:0001558">
    <property type="term" value="P:regulation of cell growth"/>
    <property type="evidence" value="ECO:0007669"/>
    <property type="project" value="InterPro"/>
</dbReference>
<dbReference type="PROSITE" id="PS50835">
    <property type="entry name" value="IG_LIKE"/>
    <property type="match status" value="1"/>
</dbReference>
<keyword evidence="2" id="KW-0964">Secreted</keyword>
<evidence type="ECO:0000256" key="6">
    <source>
        <dbReference type="SAM" id="SignalP"/>
    </source>
</evidence>
<feature type="domain" description="Kazal-like" evidence="9">
    <location>
        <begin position="75"/>
        <end position="134"/>
    </location>
</feature>
<dbReference type="SMART" id="SM00280">
    <property type="entry name" value="KAZAL"/>
    <property type="match status" value="1"/>
</dbReference>
<dbReference type="InterPro" id="IPR003598">
    <property type="entry name" value="Ig_sub2"/>
</dbReference>
<dbReference type="SMART" id="SM00121">
    <property type="entry name" value="IB"/>
    <property type="match status" value="1"/>
</dbReference>
<evidence type="ECO:0000259" key="8">
    <source>
        <dbReference type="PROSITE" id="PS51323"/>
    </source>
</evidence>
<dbReference type="CDD" id="cd00104">
    <property type="entry name" value="KAZAL_FS"/>
    <property type="match status" value="1"/>
</dbReference>
<dbReference type="GO" id="GO:0005576">
    <property type="term" value="C:extracellular region"/>
    <property type="evidence" value="ECO:0007669"/>
    <property type="project" value="UniProtKB-SubCell"/>
</dbReference>
<evidence type="ECO:0000259" key="7">
    <source>
        <dbReference type="PROSITE" id="PS50835"/>
    </source>
</evidence>
<accession>A0A3S1AW12</accession>
<dbReference type="InterPro" id="IPR002350">
    <property type="entry name" value="Kazal_dom"/>
</dbReference>
<evidence type="ECO:0000256" key="1">
    <source>
        <dbReference type="ARBA" id="ARBA00004613"/>
    </source>
</evidence>
<dbReference type="SUPFAM" id="SSF48726">
    <property type="entry name" value="Immunoglobulin"/>
    <property type="match status" value="1"/>
</dbReference>
<dbReference type="Gene3D" id="4.10.40.20">
    <property type="match status" value="1"/>
</dbReference>
<gene>
    <name evidence="10" type="ORF">EGW08_018488</name>
</gene>
<evidence type="ECO:0000256" key="3">
    <source>
        <dbReference type="ARBA" id="ARBA00022729"/>
    </source>
</evidence>
<evidence type="ECO:0000256" key="5">
    <source>
        <dbReference type="ARBA" id="ARBA00023319"/>
    </source>
</evidence>